<protein>
    <submittedName>
        <fullName evidence="2">MBL fold metallo-hydrolase</fullName>
    </submittedName>
</protein>
<dbReference type="SUPFAM" id="SSF56281">
    <property type="entry name" value="Metallo-hydrolase/oxidoreductase"/>
    <property type="match status" value="1"/>
</dbReference>
<dbReference type="InterPro" id="IPR001279">
    <property type="entry name" value="Metallo-B-lactamas"/>
</dbReference>
<organism evidence="2 3">
    <name type="scientific">Streptomyces termitum</name>
    <dbReference type="NCBI Taxonomy" id="67368"/>
    <lineage>
        <taxon>Bacteria</taxon>
        <taxon>Bacillati</taxon>
        <taxon>Actinomycetota</taxon>
        <taxon>Actinomycetes</taxon>
        <taxon>Kitasatosporales</taxon>
        <taxon>Streptomycetaceae</taxon>
        <taxon>Streptomyces</taxon>
    </lineage>
</organism>
<dbReference type="PANTHER" id="PTHR42951:SF4">
    <property type="entry name" value="ACYL-COENZYME A THIOESTERASE MBLAC2"/>
    <property type="match status" value="1"/>
</dbReference>
<gene>
    <name evidence="2" type="ORF">GCM10010305_21250</name>
</gene>
<dbReference type="Gene3D" id="3.60.15.10">
    <property type="entry name" value="Ribonuclease Z/Hydroxyacylglutathione hydrolase-like"/>
    <property type="match status" value="1"/>
</dbReference>
<dbReference type="Proteomes" id="UP000644020">
    <property type="component" value="Unassembled WGS sequence"/>
</dbReference>
<dbReference type="CDD" id="cd16282">
    <property type="entry name" value="metallo-hydrolase-like_MBL-fold"/>
    <property type="match status" value="1"/>
</dbReference>
<dbReference type="AlphaFoldDB" id="A0A918W7M4"/>
<evidence type="ECO:0000259" key="1">
    <source>
        <dbReference type="SMART" id="SM00849"/>
    </source>
</evidence>
<sequence>MTTRSTSPSAARLQEVAEGVFAYVQPDGGWCLNNAGLVVSDGRAALVDTAATRVRARALKEAVARVSPRPPAHVVNTHSHGDHTFGNELFAADAVIVAHEAARAEMAAAGLHLTGLWPGVEWGGPTVTLPDLTFRDRLTLHVGAVRAELVHLGPAHTAGDTVVWLPERKVLFAGDLVMSGATPFCLMGSVAGTIDVMARLRGFGAETVVPGHGPVGGPELLDATEGYLRRVQELAAEGIGAGIGPLEAARGADLGPYAGLLDSERIVPNLHRAYAEARGATPGEPMDVGLLFSEMVAHHGGLPACHA</sequence>
<evidence type="ECO:0000313" key="3">
    <source>
        <dbReference type="Proteomes" id="UP000644020"/>
    </source>
</evidence>
<dbReference type="SMART" id="SM00849">
    <property type="entry name" value="Lactamase_B"/>
    <property type="match status" value="1"/>
</dbReference>
<evidence type="ECO:0000313" key="2">
    <source>
        <dbReference type="EMBL" id="GHA77903.1"/>
    </source>
</evidence>
<reference evidence="2" key="2">
    <citation type="submission" date="2020-09" db="EMBL/GenBank/DDBJ databases">
        <authorList>
            <person name="Sun Q."/>
            <person name="Ohkuma M."/>
        </authorList>
    </citation>
    <scope>NUCLEOTIDE SEQUENCE</scope>
    <source>
        <strain evidence="2">JCM 4518</strain>
    </source>
</reference>
<dbReference type="PANTHER" id="PTHR42951">
    <property type="entry name" value="METALLO-BETA-LACTAMASE DOMAIN-CONTAINING"/>
    <property type="match status" value="1"/>
</dbReference>
<dbReference type="RefSeq" id="WP_189976320.1">
    <property type="nucleotide sequence ID" value="NZ_BMUL01000004.1"/>
</dbReference>
<comment type="caution">
    <text evidence="2">The sequence shown here is derived from an EMBL/GenBank/DDBJ whole genome shotgun (WGS) entry which is preliminary data.</text>
</comment>
<proteinExistence type="predicted"/>
<dbReference type="EMBL" id="BMUL01000004">
    <property type="protein sequence ID" value="GHA77903.1"/>
    <property type="molecule type" value="Genomic_DNA"/>
</dbReference>
<accession>A0A918W7M4</accession>
<feature type="domain" description="Metallo-beta-lactamase" evidence="1">
    <location>
        <begin position="32"/>
        <end position="212"/>
    </location>
</feature>
<dbReference type="InterPro" id="IPR036866">
    <property type="entry name" value="RibonucZ/Hydroxyglut_hydro"/>
</dbReference>
<reference evidence="2" key="1">
    <citation type="journal article" date="2014" name="Int. J. Syst. Evol. Microbiol.">
        <title>Complete genome sequence of Corynebacterium casei LMG S-19264T (=DSM 44701T), isolated from a smear-ripened cheese.</title>
        <authorList>
            <consortium name="US DOE Joint Genome Institute (JGI-PGF)"/>
            <person name="Walter F."/>
            <person name="Albersmeier A."/>
            <person name="Kalinowski J."/>
            <person name="Ruckert C."/>
        </authorList>
    </citation>
    <scope>NUCLEOTIDE SEQUENCE</scope>
    <source>
        <strain evidence="2">JCM 4518</strain>
    </source>
</reference>
<name>A0A918W7M4_9ACTN</name>
<keyword evidence="3" id="KW-1185">Reference proteome</keyword>
<dbReference type="Pfam" id="PF00753">
    <property type="entry name" value="Lactamase_B"/>
    <property type="match status" value="1"/>
</dbReference>
<dbReference type="InterPro" id="IPR050855">
    <property type="entry name" value="NDM-1-like"/>
</dbReference>